<feature type="transmembrane region" description="Helical" evidence="4">
    <location>
        <begin position="191"/>
        <end position="208"/>
    </location>
</feature>
<feature type="compositionally biased region" description="Basic and acidic residues" evidence="3">
    <location>
        <begin position="163"/>
        <end position="172"/>
    </location>
</feature>
<dbReference type="InterPro" id="IPR027383">
    <property type="entry name" value="Znf_put"/>
</dbReference>
<reference evidence="6 7" key="1">
    <citation type="submission" date="2016-08" db="EMBL/GenBank/DDBJ databases">
        <title>Novel Firmicutes and Novel Genomes.</title>
        <authorList>
            <person name="Poppleton D.I."/>
            <person name="Gribaldo S."/>
        </authorList>
    </citation>
    <scope>NUCLEOTIDE SEQUENCE [LARGE SCALE GENOMIC DNA]</scope>
    <source>
        <strain evidence="6 7">CTT3</strain>
    </source>
</reference>
<evidence type="ECO:0000259" key="5">
    <source>
        <dbReference type="Pfam" id="PF13490"/>
    </source>
</evidence>
<feature type="domain" description="Putative zinc-finger" evidence="5">
    <location>
        <begin position="3"/>
        <end position="36"/>
    </location>
</feature>
<evidence type="ECO:0000256" key="3">
    <source>
        <dbReference type="SAM" id="MobiDB-lite"/>
    </source>
</evidence>
<keyword evidence="4" id="KW-0472">Membrane</keyword>
<organism evidence="6 7">
    <name type="scientific">Thermohalobacter berrensis</name>
    <dbReference type="NCBI Taxonomy" id="99594"/>
    <lineage>
        <taxon>Bacteria</taxon>
        <taxon>Bacillati</taxon>
        <taxon>Bacillota</taxon>
        <taxon>Tissierellia</taxon>
        <taxon>Tissierellales</taxon>
        <taxon>Thermohalobacteraceae</taxon>
        <taxon>Thermohalobacter</taxon>
    </lineage>
</organism>
<dbReference type="Proteomes" id="UP000284177">
    <property type="component" value="Unassembled WGS sequence"/>
</dbReference>
<dbReference type="InterPro" id="IPR041916">
    <property type="entry name" value="Anti_sigma_zinc_sf"/>
</dbReference>
<keyword evidence="7" id="KW-1185">Reference proteome</keyword>
<dbReference type="EMBL" id="MCIB01000007">
    <property type="protein sequence ID" value="RKD33169.1"/>
    <property type="molecule type" value="Genomic_DNA"/>
</dbReference>
<feature type="transmembrane region" description="Helical" evidence="4">
    <location>
        <begin position="86"/>
        <end position="106"/>
    </location>
</feature>
<dbReference type="AlphaFoldDB" id="A0A419T6X4"/>
<evidence type="ECO:0000313" key="6">
    <source>
        <dbReference type="EMBL" id="RKD33169.1"/>
    </source>
</evidence>
<dbReference type="Pfam" id="PF13490">
    <property type="entry name" value="zf-HC2"/>
    <property type="match status" value="1"/>
</dbReference>
<keyword evidence="4" id="KW-0812">Transmembrane</keyword>
<comment type="caution">
    <text evidence="6">The sequence shown here is derived from an EMBL/GenBank/DDBJ whole genome shotgun (WGS) entry which is preliminary data.</text>
</comment>
<sequence>MDCKEFNENLSLYIDNELTMEKKEDFEAHLQHCQQCKKEYESMKLIVESLGSFKQVELPKNYKSELRRKLKNQRSRRTDNKKKINWRLYSALAACILIFIVSFGIISDNFIIQNQQNEMVQESLPRENIKIQSDNTQIAQEAETNDMKITALEEPTKTKKSPKVQEEVKEKQKAQSDSIDKLEKQKLINDTYIVIGFVLGLPILYVIYRGLKKYLKG</sequence>
<name>A0A419T6X4_9FIRM</name>
<evidence type="ECO:0000256" key="4">
    <source>
        <dbReference type="SAM" id="Phobius"/>
    </source>
</evidence>
<accession>A0A419T6X4</accession>
<evidence type="ECO:0000256" key="2">
    <source>
        <dbReference type="ARBA" id="ARBA00024438"/>
    </source>
</evidence>
<keyword evidence="4" id="KW-1133">Transmembrane helix</keyword>
<gene>
    <name evidence="6" type="ORF">BET03_09635</name>
</gene>
<protein>
    <recommendedName>
        <fullName evidence="2">Anti-sigma-W factor RsiW</fullName>
    </recommendedName>
</protein>
<evidence type="ECO:0000256" key="1">
    <source>
        <dbReference type="ARBA" id="ARBA00024353"/>
    </source>
</evidence>
<proteinExistence type="inferred from homology"/>
<dbReference type="Gene3D" id="1.10.10.1320">
    <property type="entry name" value="Anti-sigma factor, zinc-finger domain"/>
    <property type="match status" value="1"/>
</dbReference>
<dbReference type="RefSeq" id="WP_183108731.1">
    <property type="nucleotide sequence ID" value="NZ_MCIB01000007.1"/>
</dbReference>
<feature type="region of interest" description="Disordered" evidence="3">
    <location>
        <begin position="151"/>
        <end position="172"/>
    </location>
</feature>
<comment type="similarity">
    <text evidence="1">Belongs to the zinc-associated anti-sigma factor (ZAS) superfamily. Anti-sigma-W factor family.</text>
</comment>
<evidence type="ECO:0000313" key="7">
    <source>
        <dbReference type="Proteomes" id="UP000284177"/>
    </source>
</evidence>